<dbReference type="AlphaFoldDB" id="A0A6L2KWC0"/>
<evidence type="ECO:0000313" key="1">
    <source>
        <dbReference type="EMBL" id="GEU53556.1"/>
    </source>
</evidence>
<accession>A0A6L2KWC0</accession>
<organism evidence="1">
    <name type="scientific">Tanacetum cinerariifolium</name>
    <name type="common">Dalmatian daisy</name>
    <name type="synonym">Chrysanthemum cinerariifolium</name>
    <dbReference type="NCBI Taxonomy" id="118510"/>
    <lineage>
        <taxon>Eukaryota</taxon>
        <taxon>Viridiplantae</taxon>
        <taxon>Streptophyta</taxon>
        <taxon>Embryophyta</taxon>
        <taxon>Tracheophyta</taxon>
        <taxon>Spermatophyta</taxon>
        <taxon>Magnoliopsida</taxon>
        <taxon>eudicotyledons</taxon>
        <taxon>Gunneridae</taxon>
        <taxon>Pentapetalae</taxon>
        <taxon>asterids</taxon>
        <taxon>campanulids</taxon>
        <taxon>Asterales</taxon>
        <taxon>Asteraceae</taxon>
        <taxon>Asteroideae</taxon>
        <taxon>Anthemideae</taxon>
        <taxon>Anthemidinae</taxon>
        <taxon>Tanacetum</taxon>
    </lineage>
</organism>
<sequence length="98" mass="11328">MGNNPLWTTRGFSTATFYEQQDYLHPRLKVVNGALASVLKLKESTERFCDPARAEIWEIHFIPFSPLKARTKIWEIHFIPFSPLEKRTVLTYINGCGS</sequence>
<dbReference type="EMBL" id="BKCJ010003191">
    <property type="protein sequence ID" value="GEU53556.1"/>
    <property type="molecule type" value="Genomic_DNA"/>
</dbReference>
<gene>
    <name evidence="1" type="ORF">Tci_025534</name>
</gene>
<reference evidence="1" key="1">
    <citation type="journal article" date="2019" name="Sci. Rep.">
        <title>Draft genome of Tanacetum cinerariifolium, the natural source of mosquito coil.</title>
        <authorList>
            <person name="Yamashiro T."/>
            <person name="Shiraishi A."/>
            <person name="Satake H."/>
            <person name="Nakayama K."/>
        </authorList>
    </citation>
    <scope>NUCLEOTIDE SEQUENCE</scope>
</reference>
<proteinExistence type="predicted"/>
<comment type="caution">
    <text evidence="1">The sequence shown here is derived from an EMBL/GenBank/DDBJ whole genome shotgun (WGS) entry which is preliminary data.</text>
</comment>
<protein>
    <submittedName>
        <fullName evidence="1">Uncharacterized protein</fullName>
    </submittedName>
</protein>
<name>A0A6L2KWC0_TANCI</name>